<keyword evidence="6 16" id="KW-0285">Flavoprotein</keyword>
<evidence type="ECO:0000256" key="7">
    <source>
        <dbReference type="ARBA" id="ARBA00022827"/>
    </source>
</evidence>
<accession>A0A2M7T7P4</accession>
<dbReference type="EMBL" id="PFNG01000146">
    <property type="protein sequence ID" value="PIZ38501.1"/>
    <property type="molecule type" value="Genomic_DNA"/>
</dbReference>
<dbReference type="InterPro" id="IPR006258">
    <property type="entry name" value="Lipoamide_DH"/>
</dbReference>
<dbReference type="Pfam" id="PF02852">
    <property type="entry name" value="Pyr_redox_dim"/>
    <property type="match status" value="1"/>
</dbReference>
<feature type="binding site" evidence="14">
    <location>
        <position position="203"/>
    </location>
    <ligand>
        <name>NAD(+)</name>
        <dbReference type="ChEBI" id="CHEBI:57540"/>
    </ligand>
</feature>
<dbReference type="InterPro" id="IPR004099">
    <property type="entry name" value="Pyr_nucl-diS_OxRdtase_dimer"/>
</dbReference>
<feature type="binding site" evidence="14">
    <location>
        <begin position="143"/>
        <end position="145"/>
    </location>
    <ligand>
        <name>FAD</name>
        <dbReference type="ChEBI" id="CHEBI:57692"/>
    </ligand>
</feature>
<evidence type="ECO:0000256" key="2">
    <source>
        <dbReference type="ARBA" id="ARBA00007532"/>
    </source>
</evidence>
<comment type="caution">
    <text evidence="19">The sequence shown here is derived from an EMBL/GenBank/DDBJ whole genome shotgun (WGS) entry which is preliminary data.</text>
</comment>
<evidence type="ECO:0000256" key="1">
    <source>
        <dbReference type="ARBA" id="ARBA00004496"/>
    </source>
</evidence>
<comment type="catalytic activity">
    <reaction evidence="12 16">
        <text>N(6)-[(R)-dihydrolipoyl]-L-lysyl-[protein] + NAD(+) = N(6)-[(R)-lipoyl]-L-lysyl-[protein] + NADH + H(+)</text>
        <dbReference type="Rhea" id="RHEA:15045"/>
        <dbReference type="Rhea" id="RHEA-COMP:10474"/>
        <dbReference type="Rhea" id="RHEA-COMP:10475"/>
        <dbReference type="ChEBI" id="CHEBI:15378"/>
        <dbReference type="ChEBI" id="CHEBI:57540"/>
        <dbReference type="ChEBI" id="CHEBI:57945"/>
        <dbReference type="ChEBI" id="CHEBI:83099"/>
        <dbReference type="ChEBI" id="CHEBI:83100"/>
        <dbReference type="EC" id="1.8.1.4"/>
    </reaction>
</comment>
<comment type="miscellaneous">
    <text evidence="16">The active site is a redox-active disulfide bond.</text>
</comment>
<dbReference type="InterPro" id="IPR050151">
    <property type="entry name" value="Class-I_Pyr_Nuc-Dis_Oxidored"/>
</dbReference>
<keyword evidence="11 16" id="KW-0676">Redox-active center</keyword>
<dbReference type="FunFam" id="3.30.390.30:FF:000001">
    <property type="entry name" value="Dihydrolipoyl dehydrogenase"/>
    <property type="match status" value="1"/>
</dbReference>
<evidence type="ECO:0000256" key="6">
    <source>
        <dbReference type="ARBA" id="ARBA00022630"/>
    </source>
</evidence>
<keyword evidence="5" id="KW-0963">Cytoplasm</keyword>
<organism evidence="19 20">
    <name type="scientific">Candidatus Aquicultor secundus</name>
    <dbReference type="NCBI Taxonomy" id="1973895"/>
    <lineage>
        <taxon>Bacteria</taxon>
        <taxon>Bacillati</taxon>
        <taxon>Actinomycetota</taxon>
        <taxon>Candidatus Aquicultoria</taxon>
        <taxon>Candidatus Aquicultorales</taxon>
        <taxon>Candidatus Aquicultoraceae</taxon>
        <taxon>Candidatus Aquicultor</taxon>
    </lineage>
</organism>
<dbReference type="PRINTS" id="PR00368">
    <property type="entry name" value="FADPNR"/>
</dbReference>
<dbReference type="EC" id="1.8.1.4" evidence="3 16"/>
<evidence type="ECO:0000256" key="14">
    <source>
        <dbReference type="PIRSR" id="PIRSR000350-3"/>
    </source>
</evidence>
<proteinExistence type="inferred from homology"/>
<keyword evidence="7 14" id="KW-0274">FAD</keyword>
<protein>
    <recommendedName>
        <fullName evidence="4 16">Dihydrolipoyl dehydrogenase</fullName>
        <ecNumber evidence="3 16">1.8.1.4</ecNumber>
    </recommendedName>
</protein>
<dbReference type="GO" id="GO:0006103">
    <property type="term" value="P:2-oxoglutarate metabolic process"/>
    <property type="evidence" value="ECO:0007669"/>
    <property type="project" value="TreeGrafter"/>
</dbReference>
<dbReference type="Proteomes" id="UP000230956">
    <property type="component" value="Unassembled WGS sequence"/>
</dbReference>
<evidence type="ECO:0000259" key="17">
    <source>
        <dbReference type="Pfam" id="PF02852"/>
    </source>
</evidence>
<dbReference type="GO" id="GO:0005737">
    <property type="term" value="C:cytoplasm"/>
    <property type="evidence" value="ECO:0007669"/>
    <property type="project" value="UniProtKB-SubCell"/>
</dbReference>
<dbReference type="RefSeq" id="WP_286678152.1">
    <property type="nucleotide sequence ID" value="NZ_MNXI01000064.1"/>
</dbReference>
<evidence type="ECO:0000256" key="4">
    <source>
        <dbReference type="ARBA" id="ARBA00016961"/>
    </source>
</evidence>
<dbReference type="InterPro" id="IPR016156">
    <property type="entry name" value="FAD/NAD-linked_Rdtase_dimer_sf"/>
</dbReference>
<feature type="disulfide bond" description="Redox-active" evidence="15">
    <location>
        <begin position="43"/>
        <end position="48"/>
    </location>
</feature>
<evidence type="ECO:0000256" key="8">
    <source>
        <dbReference type="ARBA" id="ARBA00023002"/>
    </source>
</evidence>
<dbReference type="Gene3D" id="3.30.390.30">
    <property type="match status" value="1"/>
</dbReference>
<dbReference type="Gene3D" id="3.50.50.60">
    <property type="entry name" value="FAD/NAD(P)-binding domain"/>
    <property type="match status" value="2"/>
</dbReference>
<gene>
    <name evidence="19" type="primary">lpdA</name>
    <name evidence="19" type="ORF">COY37_06125</name>
</gene>
<evidence type="ECO:0000256" key="16">
    <source>
        <dbReference type="RuleBase" id="RU003692"/>
    </source>
</evidence>
<keyword evidence="8 16" id="KW-0560">Oxidoreductase</keyword>
<feature type="binding site" evidence="14">
    <location>
        <position position="310"/>
    </location>
    <ligand>
        <name>FAD</name>
        <dbReference type="ChEBI" id="CHEBI:57692"/>
    </ligand>
</feature>
<dbReference type="InterPro" id="IPR012999">
    <property type="entry name" value="Pyr_OxRdtase_I_AS"/>
</dbReference>
<evidence type="ECO:0000256" key="12">
    <source>
        <dbReference type="ARBA" id="ARBA00049187"/>
    </source>
</evidence>
<evidence type="ECO:0000256" key="9">
    <source>
        <dbReference type="ARBA" id="ARBA00023027"/>
    </source>
</evidence>
<evidence type="ECO:0000256" key="15">
    <source>
        <dbReference type="PIRSR" id="PIRSR000350-4"/>
    </source>
</evidence>
<evidence type="ECO:0000256" key="5">
    <source>
        <dbReference type="ARBA" id="ARBA00022490"/>
    </source>
</evidence>
<feature type="domain" description="Pyridine nucleotide-disulphide oxidoreductase dimerisation" evidence="17">
    <location>
        <begin position="345"/>
        <end position="453"/>
    </location>
</feature>
<keyword evidence="14" id="KW-0547">Nucleotide-binding</keyword>
<feature type="binding site" evidence="14">
    <location>
        <position position="270"/>
    </location>
    <ligand>
        <name>NAD(+)</name>
        <dbReference type="ChEBI" id="CHEBI:57540"/>
    </ligand>
</feature>
<dbReference type="InterPro" id="IPR023753">
    <property type="entry name" value="FAD/NAD-binding_dom"/>
</dbReference>
<dbReference type="GO" id="GO:0050660">
    <property type="term" value="F:flavin adenine dinucleotide binding"/>
    <property type="evidence" value="ECO:0007669"/>
    <property type="project" value="InterPro"/>
</dbReference>
<sequence>MAEARYDLAIIGGGPGGYAAALRAAELNLKVAVIEKDKVGGTCVHRGCIPTASLLQCAYVLDTVQRADKFGISVEGVSYDWAGMQKAKNTAVNRLFMGLETLLKQRKVEIINGTATFSEPGRVQVETGSETAVVTAPNIIIATGSQPQSIPALRSVGDIAMNTTQALEINEVPKSIAIVGGGAYGVEFASLFRSLGAEVHLIEHSPRLVPRDDEDISKRLERIFKKRGINIHTASKVEAAVLVDNKIEVELSKNDEGQTIASDKLLVTAGRIANLDNIDVDSLGIDTKDGFIITDPDMKTNVDAIYAVGDVTYNPQYANFAFSEGIHAVEIIAGINPPPLNLRQIPIYTFGYPQLAKVGYSEEEAVKAGYDIETVGLPFQVIPRSAINKEEIGFAKMVSVKGGPIIGVHLIGPDVVDLISEAMLITNWEATAADVAQFLHPHPAFTEAIGEAALKLAGKPLHSL</sequence>
<dbReference type="InterPro" id="IPR036188">
    <property type="entry name" value="FAD/NAD-bd_sf"/>
</dbReference>
<evidence type="ECO:0000259" key="18">
    <source>
        <dbReference type="Pfam" id="PF07992"/>
    </source>
</evidence>
<dbReference type="PRINTS" id="PR00411">
    <property type="entry name" value="PNDRDTASEI"/>
</dbReference>
<evidence type="ECO:0000313" key="19">
    <source>
        <dbReference type="EMBL" id="PIZ38501.1"/>
    </source>
</evidence>
<feature type="binding site" evidence="14">
    <location>
        <begin position="180"/>
        <end position="187"/>
    </location>
    <ligand>
        <name>NAD(+)</name>
        <dbReference type="ChEBI" id="CHEBI:57540"/>
    </ligand>
</feature>
<name>A0A2M7T7P4_9ACTN</name>
<dbReference type="NCBIfam" id="TIGR01350">
    <property type="entry name" value="lipoamide_DH"/>
    <property type="match status" value="1"/>
</dbReference>
<dbReference type="PROSITE" id="PS00076">
    <property type="entry name" value="PYRIDINE_REDOX_1"/>
    <property type="match status" value="1"/>
</dbReference>
<comment type="similarity">
    <text evidence="2 16">Belongs to the class-I pyridine nucleotide-disulfide oxidoreductase family.</text>
</comment>
<evidence type="ECO:0000313" key="20">
    <source>
        <dbReference type="Proteomes" id="UP000230956"/>
    </source>
</evidence>
<dbReference type="Pfam" id="PF07992">
    <property type="entry name" value="Pyr_redox_2"/>
    <property type="match status" value="1"/>
</dbReference>
<dbReference type="SUPFAM" id="SSF51905">
    <property type="entry name" value="FAD/NAD(P)-binding domain"/>
    <property type="match status" value="1"/>
</dbReference>
<dbReference type="PANTHER" id="PTHR22912:SF217">
    <property type="entry name" value="DIHYDROLIPOYL DEHYDROGENASE"/>
    <property type="match status" value="1"/>
</dbReference>
<evidence type="ECO:0000256" key="3">
    <source>
        <dbReference type="ARBA" id="ARBA00012608"/>
    </source>
</evidence>
<comment type="cofactor">
    <cofactor evidence="14 16">
        <name>FAD</name>
        <dbReference type="ChEBI" id="CHEBI:57692"/>
    </cofactor>
    <text evidence="14 16">Binds 1 FAD per subunit.</text>
</comment>
<dbReference type="PANTHER" id="PTHR22912">
    <property type="entry name" value="DISULFIDE OXIDOREDUCTASE"/>
    <property type="match status" value="1"/>
</dbReference>
<dbReference type="SUPFAM" id="SSF55424">
    <property type="entry name" value="FAD/NAD-linked reductases, dimerisation (C-terminal) domain"/>
    <property type="match status" value="1"/>
</dbReference>
<feature type="domain" description="FAD/NAD(P)-binding" evidence="18">
    <location>
        <begin position="6"/>
        <end position="325"/>
    </location>
</feature>
<dbReference type="GO" id="GO:0004148">
    <property type="term" value="F:dihydrolipoyl dehydrogenase (NADH) activity"/>
    <property type="evidence" value="ECO:0007669"/>
    <property type="project" value="UniProtKB-EC"/>
</dbReference>
<keyword evidence="10" id="KW-1015">Disulfide bond</keyword>
<dbReference type="AlphaFoldDB" id="A0A2M7T7P4"/>
<evidence type="ECO:0000256" key="13">
    <source>
        <dbReference type="PIRSR" id="PIRSR000350-2"/>
    </source>
</evidence>
<dbReference type="PIRSF" id="PIRSF000350">
    <property type="entry name" value="Mercury_reductase_MerA"/>
    <property type="match status" value="1"/>
</dbReference>
<keyword evidence="9 14" id="KW-0520">NAD</keyword>
<reference evidence="20" key="1">
    <citation type="submission" date="2017-09" db="EMBL/GenBank/DDBJ databases">
        <title>Depth-based differentiation of microbial function through sediment-hosted aquifers and enrichment of novel symbionts in the deep terrestrial subsurface.</title>
        <authorList>
            <person name="Probst A.J."/>
            <person name="Ladd B."/>
            <person name="Jarett J.K."/>
            <person name="Geller-Mcgrath D.E."/>
            <person name="Sieber C.M.K."/>
            <person name="Emerson J.B."/>
            <person name="Anantharaman K."/>
            <person name="Thomas B.C."/>
            <person name="Malmstrom R."/>
            <person name="Stieglmeier M."/>
            <person name="Klingl A."/>
            <person name="Woyke T."/>
            <person name="Ryan C.M."/>
            <person name="Banfield J.F."/>
        </authorList>
    </citation>
    <scope>NUCLEOTIDE SEQUENCE [LARGE SCALE GENOMIC DNA]</scope>
</reference>
<evidence type="ECO:0000256" key="11">
    <source>
        <dbReference type="ARBA" id="ARBA00023284"/>
    </source>
</evidence>
<feature type="active site" description="Proton acceptor" evidence="13">
    <location>
        <position position="442"/>
    </location>
</feature>
<evidence type="ECO:0000256" key="10">
    <source>
        <dbReference type="ARBA" id="ARBA00023157"/>
    </source>
</evidence>
<comment type="subcellular location">
    <subcellularLocation>
        <location evidence="1">Cytoplasm</location>
    </subcellularLocation>
</comment>
<dbReference type="InterPro" id="IPR001100">
    <property type="entry name" value="Pyr_nuc-diS_OxRdtase"/>
</dbReference>